<name>W4F3N1_9BACL</name>
<comment type="caution">
    <text evidence="2">The sequence shown here is derived from an EMBL/GenBank/DDBJ whole genome shotgun (WGS) entry which is preliminary data.</text>
</comment>
<evidence type="ECO:0000256" key="1">
    <source>
        <dbReference type="SAM" id="Phobius"/>
    </source>
</evidence>
<feature type="transmembrane region" description="Helical" evidence="1">
    <location>
        <begin position="20"/>
        <end position="45"/>
    </location>
</feature>
<proteinExistence type="predicted"/>
<evidence type="ECO:0000313" key="3">
    <source>
        <dbReference type="Proteomes" id="UP000019062"/>
    </source>
</evidence>
<protein>
    <submittedName>
        <fullName evidence="2">Uncharacterized protein</fullName>
    </submittedName>
</protein>
<dbReference type="Proteomes" id="UP000019062">
    <property type="component" value="Unassembled WGS sequence"/>
</dbReference>
<organism evidence="2 3">
    <name type="scientific">Viridibacillus arenosi FSL R5-213</name>
    <dbReference type="NCBI Taxonomy" id="1227360"/>
    <lineage>
        <taxon>Bacteria</taxon>
        <taxon>Bacillati</taxon>
        <taxon>Bacillota</taxon>
        <taxon>Bacilli</taxon>
        <taxon>Bacillales</taxon>
        <taxon>Caryophanaceae</taxon>
        <taxon>Viridibacillus</taxon>
    </lineage>
</organism>
<dbReference type="EMBL" id="ASQA01000009">
    <property type="protein sequence ID" value="ETT87375.1"/>
    <property type="molecule type" value="Genomic_DNA"/>
</dbReference>
<gene>
    <name evidence="2" type="ORF">C176_04463</name>
</gene>
<dbReference type="AlphaFoldDB" id="W4F3N1"/>
<accession>W4F3N1</accession>
<keyword evidence="1" id="KW-0812">Transmembrane</keyword>
<evidence type="ECO:0000313" key="2">
    <source>
        <dbReference type="EMBL" id="ETT87375.1"/>
    </source>
</evidence>
<sequence length="60" mass="6719">MLHLLFEDLGLVIGGFNILTIIYLWLNIFGGILGLLLAGLTIKIINSYKYTNKIKAKLLN</sequence>
<keyword evidence="3" id="KW-1185">Reference proteome</keyword>
<keyword evidence="1" id="KW-0472">Membrane</keyword>
<keyword evidence="1" id="KW-1133">Transmembrane helix</keyword>
<reference evidence="2 3" key="1">
    <citation type="journal article" date="2014" name="BMC Genomics">
        <title>Genomic comparison of sporeforming bacilli isolated from milk.</title>
        <authorList>
            <person name="Moreno Switt A.I."/>
            <person name="Andrus A.D."/>
            <person name="Ranieri M.L."/>
            <person name="Orsi R.H."/>
            <person name="Ivy R."/>
            <person name="den Bakker H.C."/>
            <person name="Martin N.H."/>
            <person name="Wiedmann M."/>
            <person name="Boor K.J."/>
        </authorList>
    </citation>
    <scope>NUCLEOTIDE SEQUENCE [LARGE SCALE GENOMIC DNA]</scope>
    <source>
        <strain evidence="2 3">FSL R5-213</strain>
    </source>
</reference>